<protein>
    <submittedName>
        <fullName evidence="5">MFS general substrate transporter</fullName>
    </submittedName>
</protein>
<keyword evidence="3" id="KW-1133">Transmembrane helix</keyword>
<gene>
    <name evidence="5" type="ORF">HANVADRAFT_3309</name>
</gene>
<keyword evidence="3" id="KW-0812">Transmembrane</keyword>
<evidence type="ECO:0000313" key="5">
    <source>
        <dbReference type="EMBL" id="OBA25908.1"/>
    </source>
</evidence>
<dbReference type="InterPro" id="IPR020846">
    <property type="entry name" value="MFS_dom"/>
</dbReference>
<feature type="transmembrane region" description="Helical" evidence="3">
    <location>
        <begin position="446"/>
        <end position="465"/>
    </location>
</feature>
<proteinExistence type="inferred from homology"/>
<feature type="domain" description="Major facilitator superfamily (MFS) profile" evidence="4">
    <location>
        <begin position="319"/>
        <end position="535"/>
    </location>
</feature>
<feature type="transmembrane region" description="Helical" evidence="3">
    <location>
        <begin position="385"/>
        <end position="402"/>
    </location>
</feature>
<dbReference type="SUPFAM" id="SSF103473">
    <property type="entry name" value="MFS general substrate transporter"/>
    <property type="match status" value="1"/>
</dbReference>
<evidence type="ECO:0000259" key="4">
    <source>
        <dbReference type="PROSITE" id="PS50850"/>
    </source>
</evidence>
<accession>A0A1B7TB09</accession>
<reference evidence="6" key="1">
    <citation type="journal article" date="2016" name="Proc. Natl. Acad. Sci. U.S.A.">
        <title>Comparative genomics of biotechnologically important yeasts.</title>
        <authorList>
            <person name="Riley R."/>
            <person name="Haridas S."/>
            <person name="Wolfe K.H."/>
            <person name="Lopes M.R."/>
            <person name="Hittinger C.T."/>
            <person name="Goeker M."/>
            <person name="Salamov A.A."/>
            <person name="Wisecaver J.H."/>
            <person name="Long T.M."/>
            <person name="Calvey C.H."/>
            <person name="Aerts A.L."/>
            <person name="Barry K.W."/>
            <person name="Choi C."/>
            <person name="Clum A."/>
            <person name="Coughlan A.Y."/>
            <person name="Deshpande S."/>
            <person name="Douglass A.P."/>
            <person name="Hanson S.J."/>
            <person name="Klenk H.-P."/>
            <person name="LaButti K.M."/>
            <person name="Lapidus A."/>
            <person name="Lindquist E.A."/>
            <person name="Lipzen A.M."/>
            <person name="Meier-Kolthoff J.P."/>
            <person name="Ohm R.A."/>
            <person name="Otillar R.P."/>
            <person name="Pangilinan J.L."/>
            <person name="Peng Y."/>
            <person name="Rokas A."/>
            <person name="Rosa C.A."/>
            <person name="Scheuner C."/>
            <person name="Sibirny A.A."/>
            <person name="Slot J.C."/>
            <person name="Stielow J.B."/>
            <person name="Sun H."/>
            <person name="Kurtzman C.P."/>
            <person name="Blackwell M."/>
            <person name="Grigoriev I.V."/>
            <person name="Jeffries T.W."/>
        </authorList>
    </citation>
    <scope>NUCLEOTIDE SEQUENCE [LARGE SCALE GENOMIC DNA]</scope>
    <source>
        <strain evidence="6">NRRL Y-1626</strain>
    </source>
</reference>
<name>A0A1B7TB09_9ASCO</name>
<feature type="transmembrane region" description="Helical" evidence="3">
    <location>
        <begin position="414"/>
        <end position="434"/>
    </location>
</feature>
<dbReference type="OrthoDB" id="2213137at2759"/>
<dbReference type="PROSITE" id="PS50850">
    <property type="entry name" value="MFS"/>
    <property type="match status" value="1"/>
</dbReference>
<feature type="transmembrane region" description="Helical" evidence="3">
    <location>
        <begin position="147"/>
        <end position="171"/>
    </location>
</feature>
<dbReference type="InterPro" id="IPR036259">
    <property type="entry name" value="MFS_trans_sf"/>
</dbReference>
<dbReference type="InterPro" id="IPR050327">
    <property type="entry name" value="Proton-linked_MCT"/>
</dbReference>
<keyword evidence="3" id="KW-0472">Membrane</keyword>
<feature type="transmembrane region" description="Helical" evidence="3">
    <location>
        <begin position="202"/>
        <end position="221"/>
    </location>
</feature>
<comment type="caution">
    <text evidence="5">The sequence shown here is derived from an EMBL/GenBank/DDBJ whole genome shotgun (WGS) entry which is preliminary data.</text>
</comment>
<feature type="transmembrane region" description="Helical" evidence="3">
    <location>
        <begin position="259"/>
        <end position="282"/>
    </location>
</feature>
<comment type="subcellular location">
    <subcellularLocation>
        <location evidence="1">Membrane</location>
        <topology evidence="1">Multi-pass membrane protein</topology>
    </subcellularLocation>
</comment>
<organism evidence="5 6">
    <name type="scientific">Hanseniaspora valbyensis NRRL Y-1626</name>
    <dbReference type="NCBI Taxonomy" id="766949"/>
    <lineage>
        <taxon>Eukaryota</taxon>
        <taxon>Fungi</taxon>
        <taxon>Dikarya</taxon>
        <taxon>Ascomycota</taxon>
        <taxon>Saccharomycotina</taxon>
        <taxon>Saccharomycetes</taxon>
        <taxon>Saccharomycodales</taxon>
        <taxon>Saccharomycodaceae</taxon>
        <taxon>Hanseniaspora</taxon>
    </lineage>
</organism>
<feature type="transmembrane region" description="Helical" evidence="3">
    <location>
        <begin position="107"/>
        <end position="135"/>
    </location>
</feature>
<dbReference type="GO" id="GO:0022857">
    <property type="term" value="F:transmembrane transporter activity"/>
    <property type="evidence" value="ECO:0007669"/>
    <property type="project" value="InterPro"/>
</dbReference>
<evidence type="ECO:0000256" key="2">
    <source>
        <dbReference type="ARBA" id="ARBA00006727"/>
    </source>
</evidence>
<dbReference type="Pfam" id="PF07690">
    <property type="entry name" value="MFS_1"/>
    <property type="match status" value="1"/>
</dbReference>
<dbReference type="InterPro" id="IPR011701">
    <property type="entry name" value="MFS"/>
</dbReference>
<evidence type="ECO:0000256" key="3">
    <source>
        <dbReference type="SAM" id="Phobius"/>
    </source>
</evidence>
<keyword evidence="6" id="KW-1185">Reference proteome</keyword>
<dbReference type="PANTHER" id="PTHR11360">
    <property type="entry name" value="MONOCARBOXYLATE TRANSPORTER"/>
    <property type="match status" value="1"/>
</dbReference>
<feature type="transmembrane region" description="Helical" evidence="3">
    <location>
        <begin position="233"/>
        <end position="253"/>
    </location>
</feature>
<dbReference type="EMBL" id="LXPE01000035">
    <property type="protein sequence ID" value="OBA25908.1"/>
    <property type="molecule type" value="Genomic_DNA"/>
</dbReference>
<comment type="similarity">
    <text evidence="2">Belongs to the major facilitator superfamily. Monocarboxylate porter (TC 2.A.1.13) family.</text>
</comment>
<sequence>MPSIDTNTNPTSQIESDFNSQMDIDTINTLDSYISSYISNSNVENLNQSKTQNLNDNDLNIDNNDDDDENLDRVLTNLHQTEATKHISRILSIPEKSDKKEFTLKNIIILMSTLSVFLTTWGFNASTGIVLNHYLNNNTFPGTSKGTYAIIACISPFLGQVLCPLAGILVGTIGYQHTMALGTILIFLGYILGFVAKNLGYLYMWAVFTGTGISLSFVPATTIIPKIFIKNRAFAISTILIGTGIGAALSSVIGSFTNVRIFLLILAIIVITLQSSSVYCLHRVFVDESFVRKPLTLTLFWEELKKYYSIGIFKSYIAHLIGIWFNIALMGYLIFVFTLSSYTNAVQPDITTLDSNLITVYLNLGQIVGRPLMGRIGDRFGRSNTTILFTSFCAIFIWVYWLNFTTSYGKIVGFAVLMGITCGVANVFNTVLIADCCQNYPPEMNMFIKYWAFVNSNYGLVLLFAEYIVQKLTVTTAANPYRNAQMFSGSLYLFALFLSFFIREYKVRTLIEGEIKTVENQLIYETRMYDEKEKN</sequence>
<dbReference type="AlphaFoldDB" id="A0A1B7TB09"/>
<feature type="transmembrane region" description="Helical" evidence="3">
    <location>
        <begin position="485"/>
        <end position="502"/>
    </location>
</feature>
<evidence type="ECO:0000313" key="6">
    <source>
        <dbReference type="Proteomes" id="UP000092321"/>
    </source>
</evidence>
<feature type="transmembrane region" description="Helical" evidence="3">
    <location>
        <begin position="316"/>
        <end position="337"/>
    </location>
</feature>
<dbReference type="PANTHER" id="PTHR11360:SF315">
    <property type="entry name" value="TRANSPORTER MCH2-RELATED"/>
    <property type="match status" value="1"/>
</dbReference>
<evidence type="ECO:0000256" key="1">
    <source>
        <dbReference type="ARBA" id="ARBA00004141"/>
    </source>
</evidence>
<dbReference type="Gene3D" id="1.20.1250.20">
    <property type="entry name" value="MFS general substrate transporter like domains"/>
    <property type="match status" value="2"/>
</dbReference>
<dbReference type="Proteomes" id="UP000092321">
    <property type="component" value="Unassembled WGS sequence"/>
</dbReference>
<dbReference type="GO" id="GO:0016020">
    <property type="term" value="C:membrane"/>
    <property type="evidence" value="ECO:0007669"/>
    <property type="project" value="UniProtKB-SubCell"/>
</dbReference>
<feature type="transmembrane region" description="Helical" evidence="3">
    <location>
        <begin position="178"/>
        <end position="196"/>
    </location>
</feature>